<keyword evidence="7 9" id="KW-0472">Membrane</keyword>
<dbReference type="RefSeq" id="WP_169325047.1">
    <property type="nucleotide sequence ID" value="NZ_JABCJJ010000015.1"/>
</dbReference>
<evidence type="ECO:0000313" key="11">
    <source>
        <dbReference type="EMBL" id="NMR20672.1"/>
    </source>
</evidence>
<dbReference type="InterPro" id="IPR001185">
    <property type="entry name" value="MS_channel"/>
</dbReference>
<evidence type="ECO:0000313" key="12">
    <source>
        <dbReference type="Proteomes" id="UP000562124"/>
    </source>
</evidence>
<keyword evidence="3 9" id="KW-1003">Cell membrane</keyword>
<dbReference type="Gene3D" id="1.10.1200.120">
    <property type="entry name" value="Large-conductance mechanosensitive channel, MscL, domain 1"/>
    <property type="match status" value="1"/>
</dbReference>
<keyword evidence="2 9" id="KW-0813">Transport</keyword>
<gene>
    <name evidence="9 11" type="primary">mscL</name>
    <name evidence="11" type="ORF">HIR71_10660</name>
</gene>
<name>A0A7Y0QIU7_CELFI</name>
<evidence type="ECO:0000256" key="10">
    <source>
        <dbReference type="SAM" id="MobiDB-lite"/>
    </source>
</evidence>
<feature type="transmembrane region" description="Helical" evidence="9">
    <location>
        <begin position="12"/>
        <end position="35"/>
    </location>
</feature>
<sequence length="158" mass="16489">MLNGFKEFIMRGNVVELAVAVVIGTAFTALVTAVVDGILTPLVAAIFGSPDLSQAGAFVVNNANFYPGLVLDAIVKFLMIAAAVYFLIVLPLNKLAERRKRGIEPEPEKPAEDVLLLQEIRDLLAAQGQAGRSGSGLHASPGTGWTSAGEAPPAPPVV</sequence>
<feature type="compositionally biased region" description="Low complexity" evidence="10">
    <location>
        <begin position="127"/>
        <end position="137"/>
    </location>
</feature>
<comment type="subunit">
    <text evidence="9">Homopentamer.</text>
</comment>
<feature type="transmembrane region" description="Helical" evidence="9">
    <location>
        <begin position="73"/>
        <end position="92"/>
    </location>
</feature>
<evidence type="ECO:0000256" key="4">
    <source>
        <dbReference type="ARBA" id="ARBA00022692"/>
    </source>
</evidence>
<keyword evidence="8 9" id="KW-0407">Ion channel</keyword>
<evidence type="ECO:0000256" key="8">
    <source>
        <dbReference type="ARBA" id="ARBA00023303"/>
    </source>
</evidence>
<dbReference type="InterPro" id="IPR037673">
    <property type="entry name" value="MSC/AndL"/>
</dbReference>
<protein>
    <recommendedName>
        <fullName evidence="9">Large-conductance mechanosensitive channel</fullName>
    </recommendedName>
</protein>
<dbReference type="PANTHER" id="PTHR30266:SF2">
    <property type="entry name" value="LARGE-CONDUCTANCE MECHANOSENSITIVE CHANNEL"/>
    <property type="match status" value="1"/>
</dbReference>
<proteinExistence type="inferred from homology"/>
<dbReference type="GO" id="GO:0005886">
    <property type="term" value="C:plasma membrane"/>
    <property type="evidence" value="ECO:0007669"/>
    <property type="project" value="UniProtKB-SubCell"/>
</dbReference>
<comment type="function">
    <text evidence="9">Channel that opens in response to stretch forces in the membrane lipid bilayer. May participate in the regulation of osmotic pressure changes within the cell.</text>
</comment>
<evidence type="ECO:0000256" key="2">
    <source>
        <dbReference type="ARBA" id="ARBA00022448"/>
    </source>
</evidence>
<dbReference type="AlphaFoldDB" id="A0A7Y0QIU7"/>
<keyword evidence="12" id="KW-1185">Reference proteome</keyword>
<comment type="caution">
    <text evidence="11">The sequence shown here is derived from an EMBL/GenBank/DDBJ whole genome shotgun (WGS) entry which is preliminary data.</text>
</comment>
<keyword evidence="5 9" id="KW-1133">Transmembrane helix</keyword>
<dbReference type="InterPro" id="IPR036019">
    <property type="entry name" value="MscL_channel"/>
</dbReference>
<dbReference type="HAMAP" id="MF_00115">
    <property type="entry name" value="MscL"/>
    <property type="match status" value="1"/>
</dbReference>
<evidence type="ECO:0000256" key="9">
    <source>
        <dbReference type="HAMAP-Rule" id="MF_00115"/>
    </source>
</evidence>
<dbReference type="Proteomes" id="UP000562124">
    <property type="component" value="Unassembled WGS sequence"/>
</dbReference>
<dbReference type="Pfam" id="PF01741">
    <property type="entry name" value="MscL"/>
    <property type="match status" value="1"/>
</dbReference>
<dbReference type="PANTHER" id="PTHR30266">
    <property type="entry name" value="MECHANOSENSITIVE CHANNEL MSCL"/>
    <property type="match status" value="1"/>
</dbReference>
<accession>A0A7Y0QIU7</accession>
<comment type="subcellular location">
    <subcellularLocation>
        <location evidence="9">Cell membrane</location>
        <topology evidence="9">Multi-pass membrane protein</topology>
    </subcellularLocation>
    <subcellularLocation>
        <location evidence="1">Membrane</location>
        <topology evidence="1">Multi-pass membrane protein</topology>
    </subcellularLocation>
</comment>
<comment type="similarity">
    <text evidence="9">Belongs to the MscL family.</text>
</comment>
<keyword evidence="6 9" id="KW-0406">Ion transport</keyword>
<dbReference type="GO" id="GO:0008381">
    <property type="term" value="F:mechanosensitive monoatomic ion channel activity"/>
    <property type="evidence" value="ECO:0007669"/>
    <property type="project" value="UniProtKB-UniRule"/>
</dbReference>
<evidence type="ECO:0000256" key="7">
    <source>
        <dbReference type="ARBA" id="ARBA00023136"/>
    </source>
</evidence>
<evidence type="ECO:0000256" key="3">
    <source>
        <dbReference type="ARBA" id="ARBA00022475"/>
    </source>
</evidence>
<dbReference type="SUPFAM" id="SSF81330">
    <property type="entry name" value="Gated mechanosensitive channel"/>
    <property type="match status" value="1"/>
</dbReference>
<evidence type="ECO:0000256" key="1">
    <source>
        <dbReference type="ARBA" id="ARBA00004141"/>
    </source>
</evidence>
<feature type="region of interest" description="Disordered" evidence="10">
    <location>
        <begin position="127"/>
        <end position="158"/>
    </location>
</feature>
<reference evidence="11 12" key="1">
    <citation type="submission" date="2020-04" db="EMBL/GenBank/DDBJ databases">
        <title>Sequencing and Assembly of C. fimi.</title>
        <authorList>
            <person name="Ramsey A.R."/>
        </authorList>
    </citation>
    <scope>NUCLEOTIDE SEQUENCE [LARGE SCALE GENOMIC DNA]</scope>
    <source>
        <strain evidence="11 12">SB</strain>
    </source>
</reference>
<evidence type="ECO:0000256" key="6">
    <source>
        <dbReference type="ARBA" id="ARBA00023065"/>
    </source>
</evidence>
<dbReference type="EMBL" id="JABCJJ010000015">
    <property type="protein sequence ID" value="NMR20672.1"/>
    <property type="molecule type" value="Genomic_DNA"/>
</dbReference>
<evidence type="ECO:0000256" key="5">
    <source>
        <dbReference type="ARBA" id="ARBA00022989"/>
    </source>
</evidence>
<organism evidence="11 12">
    <name type="scientific">Cellulomonas fimi</name>
    <dbReference type="NCBI Taxonomy" id="1708"/>
    <lineage>
        <taxon>Bacteria</taxon>
        <taxon>Bacillati</taxon>
        <taxon>Actinomycetota</taxon>
        <taxon>Actinomycetes</taxon>
        <taxon>Micrococcales</taxon>
        <taxon>Cellulomonadaceae</taxon>
        <taxon>Cellulomonas</taxon>
    </lineage>
</organism>
<keyword evidence="4 9" id="KW-0812">Transmembrane</keyword>
<dbReference type="PRINTS" id="PR01264">
    <property type="entry name" value="MECHCHANNEL"/>
</dbReference>
<dbReference type="NCBIfam" id="TIGR00220">
    <property type="entry name" value="mscL"/>
    <property type="match status" value="1"/>
</dbReference>